<reference evidence="1 2" key="1">
    <citation type="journal article" date="2020" name="BMC Genomics">
        <title>Intraspecific diversification of the crop wild relative Brassica cretica Lam. using demographic model selection.</title>
        <authorList>
            <person name="Kioukis A."/>
            <person name="Michalopoulou V.A."/>
            <person name="Briers L."/>
            <person name="Pirintsos S."/>
            <person name="Studholme D.J."/>
            <person name="Pavlidis P."/>
            <person name="Sarris P.F."/>
        </authorList>
    </citation>
    <scope>NUCLEOTIDE SEQUENCE [LARGE SCALE GENOMIC DNA]</scope>
    <source>
        <strain evidence="2">cv. PFS-1207/04</strain>
    </source>
</reference>
<evidence type="ECO:0000313" key="1">
    <source>
        <dbReference type="EMBL" id="KAF3542353.1"/>
    </source>
</evidence>
<organism evidence="1 2">
    <name type="scientific">Brassica cretica</name>
    <name type="common">Mustard</name>
    <dbReference type="NCBI Taxonomy" id="69181"/>
    <lineage>
        <taxon>Eukaryota</taxon>
        <taxon>Viridiplantae</taxon>
        <taxon>Streptophyta</taxon>
        <taxon>Embryophyta</taxon>
        <taxon>Tracheophyta</taxon>
        <taxon>Spermatophyta</taxon>
        <taxon>Magnoliopsida</taxon>
        <taxon>eudicotyledons</taxon>
        <taxon>Gunneridae</taxon>
        <taxon>Pentapetalae</taxon>
        <taxon>rosids</taxon>
        <taxon>malvids</taxon>
        <taxon>Brassicales</taxon>
        <taxon>Brassicaceae</taxon>
        <taxon>Brassiceae</taxon>
        <taxon>Brassica</taxon>
    </lineage>
</organism>
<proteinExistence type="predicted"/>
<gene>
    <name evidence="1" type="ORF">DY000_02005593</name>
</gene>
<evidence type="ECO:0000313" key="2">
    <source>
        <dbReference type="Proteomes" id="UP000266723"/>
    </source>
</evidence>
<dbReference type="EMBL" id="QGKV02000832">
    <property type="protein sequence ID" value="KAF3542353.1"/>
    <property type="molecule type" value="Genomic_DNA"/>
</dbReference>
<dbReference type="Proteomes" id="UP000266723">
    <property type="component" value="Unassembled WGS sequence"/>
</dbReference>
<name>A0ABQ7BTG9_BRACR</name>
<accession>A0ABQ7BTG9</accession>
<evidence type="ECO:0008006" key="3">
    <source>
        <dbReference type="Google" id="ProtNLM"/>
    </source>
</evidence>
<sequence length="133" mass="15209">MVQHSALLWWWWQRHVMVMVMVMVHRLLWQWWSTFLHVLRRPSMLVNSHGLRGWPWTTEALSVKKKLGGGGGIQDGIAWAVEPLSRVVVDGAEVAKMVAKFGRLVEVVVVVLDVGLGSELVAYRHWQTDAVYP</sequence>
<protein>
    <recommendedName>
        <fullName evidence="3">Secreted protein</fullName>
    </recommendedName>
</protein>
<keyword evidence="2" id="KW-1185">Reference proteome</keyword>
<comment type="caution">
    <text evidence="1">The sequence shown here is derived from an EMBL/GenBank/DDBJ whole genome shotgun (WGS) entry which is preliminary data.</text>
</comment>